<dbReference type="InterPro" id="IPR025445">
    <property type="entry name" value="DUF4191"/>
</dbReference>
<reference evidence="2 3" key="1">
    <citation type="submission" date="2019-02" db="EMBL/GenBank/DDBJ databases">
        <title>Arcanobacterium bovis sp. nov., isolated from the milk of a cow with mastitis.</title>
        <authorList>
            <person name="Sammra O."/>
            <person name="Foster G."/>
            <person name="Hassan A."/>
            <person name="Alssahen M."/>
            <person name="Laemmler C."/>
            <person name="Borowiak M."/>
            <person name="Malorny B."/>
            <person name="Abdulmawjood A."/>
        </authorList>
    </citation>
    <scope>NUCLEOTIDE SEQUENCE [LARGE SCALE GENOMIC DNA]</scope>
    <source>
        <strain evidence="2 3">C605018/01/1</strain>
    </source>
</reference>
<sequence>MTKREDTTAKPKKVKKKRWYSYLADAYKISAKTFSWTPYAVFGSLFGIIAVSVLVGILTDRLILWSIMGVLLGATVALLILTQLVKKASYMQIDGVPGAVAAVLDQVKRGWTVSSEPVRFNPRTQDMIFRAIGRPGVVLISEGPSHRVQKLLSEERQWIKRVAPGAPVHVIKVGNDEGQVSLEKLQAAMRRLPKAITNQEISALAVRLDAVKPSALPIPKGIDPTKVRANRRAMRG</sequence>
<accession>A0A4Q9V2M0</accession>
<keyword evidence="3" id="KW-1185">Reference proteome</keyword>
<comment type="caution">
    <text evidence="2">The sequence shown here is derived from an EMBL/GenBank/DDBJ whole genome shotgun (WGS) entry which is preliminary data.</text>
</comment>
<evidence type="ECO:0000256" key="1">
    <source>
        <dbReference type="SAM" id="Phobius"/>
    </source>
</evidence>
<dbReference type="AlphaFoldDB" id="A0A4Q9V2M0"/>
<name>A0A4Q9V2M0_9ACTO</name>
<dbReference type="Pfam" id="PF13829">
    <property type="entry name" value="DUF4191"/>
    <property type="match status" value="1"/>
</dbReference>
<organism evidence="2 3">
    <name type="scientific">Arcanobacterium bovis</name>
    <dbReference type="NCBI Taxonomy" id="2529275"/>
    <lineage>
        <taxon>Bacteria</taxon>
        <taxon>Bacillati</taxon>
        <taxon>Actinomycetota</taxon>
        <taxon>Actinomycetes</taxon>
        <taxon>Actinomycetales</taxon>
        <taxon>Actinomycetaceae</taxon>
        <taxon>Arcanobacterium</taxon>
    </lineage>
</organism>
<proteinExistence type="predicted"/>
<dbReference type="EMBL" id="SJDT01000002">
    <property type="protein sequence ID" value="TBW22818.1"/>
    <property type="molecule type" value="Genomic_DNA"/>
</dbReference>
<feature type="transmembrane region" description="Helical" evidence="1">
    <location>
        <begin position="36"/>
        <end position="57"/>
    </location>
</feature>
<dbReference type="RefSeq" id="WP_131279849.1">
    <property type="nucleotide sequence ID" value="NZ_JBHSLR010000009.1"/>
</dbReference>
<gene>
    <name evidence="2" type="ORF">EZJ44_02635</name>
</gene>
<keyword evidence="1" id="KW-0472">Membrane</keyword>
<evidence type="ECO:0000313" key="2">
    <source>
        <dbReference type="EMBL" id="TBW22818.1"/>
    </source>
</evidence>
<feature type="transmembrane region" description="Helical" evidence="1">
    <location>
        <begin position="63"/>
        <end position="81"/>
    </location>
</feature>
<keyword evidence="1" id="KW-0812">Transmembrane</keyword>
<dbReference type="OrthoDB" id="8479889at2"/>
<protein>
    <submittedName>
        <fullName evidence="2">DUF4191 domain-containing protein</fullName>
    </submittedName>
</protein>
<evidence type="ECO:0000313" key="3">
    <source>
        <dbReference type="Proteomes" id="UP000293036"/>
    </source>
</evidence>
<keyword evidence="1" id="KW-1133">Transmembrane helix</keyword>
<dbReference type="Proteomes" id="UP000293036">
    <property type="component" value="Unassembled WGS sequence"/>
</dbReference>